<keyword evidence="1" id="KW-0328">Glycosyltransferase</keyword>
<reference evidence="6" key="1">
    <citation type="submission" date="2012-03" db="EMBL/GenBank/DDBJ databases">
        <title>Fervidicoccus fontis complete genome analysis confirms its distinct phylogenetic position and predicts its environmental function.</title>
        <authorList>
            <person name="Lebedinsky A.V."/>
            <person name="Mardanov A.V."/>
            <person name="Gumerov V.M."/>
            <person name="Beletsky A.V."/>
            <person name="Kublanov I.V."/>
            <person name="Perevalova A.A."/>
            <person name="Bonch-Osmolovskaya E.A."/>
            <person name="Ravin N.V."/>
            <person name="Skryabin K.G."/>
        </authorList>
    </citation>
    <scope>NUCLEOTIDE SEQUENCE [LARGE SCALE GENOMIC DNA]</scope>
    <source>
        <strain evidence="6">DSM 19380 / VKM B-2539 / Kam940</strain>
    </source>
</reference>
<feature type="transmembrane region" description="Helical" evidence="3">
    <location>
        <begin position="340"/>
        <end position="356"/>
    </location>
</feature>
<dbReference type="InterPro" id="IPR029044">
    <property type="entry name" value="Nucleotide-diphossugar_trans"/>
</dbReference>
<dbReference type="RefSeq" id="WP_014557768.1">
    <property type="nucleotide sequence ID" value="NC_017461.1"/>
</dbReference>
<proteinExistence type="predicted"/>
<reference evidence="5 6" key="2">
    <citation type="journal article" date="2014" name="Extremophiles">
        <title>Analysis of the complete genome of Fervidococcus fontis confirms the distinct phylogenetic position of the order Fervidicoccales and suggests its environmental function.</title>
        <authorList>
            <person name="Lebedinsky A.V."/>
            <person name="Mardanov A.V."/>
            <person name="Kublanov I.V."/>
            <person name="Gumerov V.M."/>
            <person name="Beletsky A.V."/>
            <person name="Perevalova A.A."/>
            <person name="Bidzhieva S.Kh."/>
            <person name="Bonch-Osmolovskaya E.A."/>
            <person name="Skryabin K.G."/>
            <person name="Ravin N.V."/>
        </authorList>
    </citation>
    <scope>NUCLEOTIDE SEQUENCE [LARGE SCALE GENOMIC DNA]</scope>
    <source>
        <strain evidence="6">DSM 19380 / VKM B-2539 / Kam940</strain>
    </source>
</reference>
<name>I0A0W2_FERFK</name>
<sequence>MLEYIGLGLALIHFGTPLSYYVYMKKKYFGKPWDMKREEGFKPKITVIVPTYNEAKLIEKKLDDIYAQEYPRDRLEVILIDSASSDGTLEIAEKWKEEHGEINLKIIGEDSRRGKAHSLNEALKHSTGEIVVITDADSFWGTRDSLGRAAEWFSDPSVGAVSCLKDPEGSEAPSIELGYRGYYNVLRVAESKAYSTPIFHGELASFRKDLLEEVGEFPVDIGSDDSHTATKIAAMGYRAIIPEDVLCKELVPKRGYNSWRIRRAQHLVQHFMKAMKLKVKAPKNFDRILKVEEYLHLMNPWILLGGAVLLSASAIMGSLISLIFLALGIALLMYKPYRTWISMQLYLVIAAIKNLWSREIVWEKQEK</sequence>
<keyword evidence="3" id="KW-0472">Membrane</keyword>
<dbReference type="AlphaFoldDB" id="I0A0W2"/>
<feature type="domain" description="Glycosyltransferase 2-like" evidence="4">
    <location>
        <begin position="46"/>
        <end position="214"/>
    </location>
</feature>
<accession>I0A0W2</accession>
<keyword evidence="6" id="KW-1185">Reference proteome</keyword>
<evidence type="ECO:0000256" key="3">
    <source>
        <dbReference type="SAM" id="Phobius"/>
    </source>
</evidence>
<dbReference type="EMBL" id="CP003423">
    <property type="protein sequence ID" value="AFH42619.1"/>
    <property type="molecule type" value="Genomic_DNA"/>
</dbReference>
<evidence type="ECO:0000256" key="2">
    <source>
        <dbReference type="ARBA" id="ARBA00022679"/>
    </source>
</evidence>
<keyword evidence="3" id="KW-1133">Transmembrane helix</keyword>
<feature type="transmembrane region" description="Helical" evidence="3">
    <location>
        <begin position="301"/>
        <end position="334"/>
    </location>
</feature>
<gene>
    <name evidence="5" type="ordered locus">FFONT_0629</name>
</gene>
<dbReference type="GeneID" id="12449708"/>
<dbReference type="HOGENOM" id="CLU_062567_0_0_2"/>
<dbReference type="GO" id="GO:0016757">
    <property type="term" value="F:glycosyltransferase activity"/>
    <property type="evidence" value="ECO:0007669"/>
    <property type="project" value="UniProtKB-KW"/>
</dbReference>
<dbReference type="InParanoid" id="I0A0W2"/>
<dbReference type="PANTHER" id="PTHR43630:SF1">
    <property type="entry name" value="POLY-BETA-1,6-N-ACETYL-D-GLUCOSAMINE SYNTHASE"/>
    <property type="match status" value="1"/>
</dbReference>
<dbReference type="InterPro" id="IPR001173">
    <property type="entry name" value="Glyco_trans_2-like"/>
</dbReference>
<protein>
    <submittedName>
        <fullName evidence="5">Glycosyltransferase, family 2</fullName>
    </submittedName>
</protein>
<dbReference type="Gene3D" id="3.90.550.10">
    <property type="entry name" value="Spore Coat Polysaccharide Biosynthesis Protein SpsA, Chain A"/>
    <property type="match status" value="1"/>
</dbReference>
<dbReference type="FunCoup" id="I0A0W2">
    <property type="interactions" value="4"/>
</dbReference>
<evidence type="ECO:0000259" key="4">
    <source>
        <dbReference type="Pfam" id="PF00535"/>
    </source>
</evidence>
<evidence type="ECO:0000256" key="1">
    <source>
        <dbReference type="ARBA" id="ARBA00022676"/>
    </source>
</evidence>
<dbReference type="KEGG" id="ffo:FFONT_0629"/>
<feature type="transmembrane region" description="Helical" evidence="3">
    <location>
        <begin position="6"/>
        <end position="23"/>
    </location>
</feature>
<keyword evidence="2 5" id="KW-0808">Transferase</keyword>
<dbReference type="Proteomes" id="UP000007391">
    <property type="component" value="Chromosome"/>
</dbReference>
<dbReference type="Pfam" id="PF00535">
    <property type="entry name" value="Glycos_transf_2"/>
    <property type="match status" value="1"/>
</dbReference>
<dbReference type="STRING" id="1163730.FFONT_0629"/>
<evidence type="ECO:0000313" key="6">
    <source>
        <dbReference type="Proteomes" id="UP000007391"/>
    </source>
</evidence>
<dbReference type="eggNOG" id="arCOG01389">
    <property type="taxonomic scope" value="Archaea"/>
</dbReference>
<evidence type="ECO:0000313" key="5">
    <source>
        <dbReference type="EMBL" id="AFH42619.1"/>
    </source>
</evidence>
<dbReference type="OrthoDB" id="43988at2157"/>
<dbReference type="PANTHER" id="PTHR43630">
    <property type="entry name" value="POLY-BETA-1,6-N-ACETYL-D-GLUCOSAMINE SYNTHASE"/>
    <property type="match status" value="1"/>
</dbReference>
<organism evidence="5 6">
    <name type="scientific">Fervidicoccus fontis (strain DSM 19380 / JCM 18336 / VKM B-2539 / Kam940)</name>
    <dbReference type="NCBI Taxonomy" id="1163730"/>
    <lineage>
        <taxon>Archaea</taxon>
        <taxon>Thermoproteota</taxon>
        <taxon>Thermoprotei</taxon>
        <taxon>Fervidicoccales</taxon>
        <taxon>Fervidicoccaceae</taxon>
        <taxon>Fervidicoccus</taxon>
    </lineage>
</organism>
<keyword evidence="3" id="KW-0812">Transmembrane</keyword>
<dbReference type="SUPFAM" id="SSF53448">
    <property type="entry name" value="Nucleotide-diphospho-sugar transferases"/>
    <property type="match status" value="1"/>
</dbReference>